<evidence type="ECO:0000256" key="5">
    <source>
        <dbReference type="ARBA" id="ARBA00022737"/>
    </source>
</evidence>
<evidence type="ECO:0000313" key="10">
    <source>
        <dbReference type="EMBL" id="CAG9285063.1"/>
    </source>
</evidence>
<sequence>GFVAGGTLTATKTVVKYPLDTATVRLQMPNSDYSFRQLFRLFDGSYRGVANPLLANIPAGAIFFGVKDACKENLRVSTNLPRWVQTTLAVAVAQVPYWAVRNPSEVVKTRQQANIDGYNVGPLEAYQKVIQDSMTKNGNATTGLEGLYTGYWENILYAFPADVIKFVCYDQFSRGRKNLPPGEGAMAGAAATAIAQFVTTPLDVVRNRIMAVETKFSGNDRVTPSYLDSLTTLARDEGLPGLFAGSSPRVGKAILSGAIQFATYEETKQDIAKAFERRQQQ</sequence>
<evidence type="ECO:0000256" key="3">
    <source>
        <dbReference type="ARBA" id="ARBA00022448"/>
    </source>
</evidence>
<dbReference type="InterPro" id="IPR023395">
    <property type="entry name" value="MCP_dom_sf"/>
</dbReference>
<gene>
    <name evidence="10" type="ORF">PTTT1_LOCUS27842</name>
</gene>
<keyword evidence="6" id="KW-1133">Transmembrane helix</keyword>
<evidence type="ECO:0000256" key="7">
    <source>
        <dbReference type="ARBA" id="ARBA00023136"/>
    </source>
</evidence>
<protein>
    <submittedName>
        <fullName evidence="10">Uncharacterized protein</fullName>
    </submittedName>
</protein>
<organism evidence="10">
    <name type="scientific">Phaeodactylum tricornutum</name>
    <name type="common">Diatom</name>
    <dbReference type="NCBI Taxonomy" id="2850"/>
    <lineage>
        <taxon>Eukaryota</taxon>
        <taxon>Sar</taxon>
        <taxon>Stramenopiles</taxon>
        <taxon>Ochrophyta</taxon>
        <taxon>Bacillariophyta</taxon>
        <taxon>Bacillariophyceae</taxon>
        <taxon>Bacillariophycidae</taxon>
        <taxon>Naviculales</taxon>
        <taxon>Phaeodactylaceae</taxon>
        <taxon>Phaeodactylum</taxon>
    </lineage>
</organism>
<evidence type="ECO:0000256" key="1">
    <source>
        <dbReference type="ARBA" id="ARBA00004141"/>
    </source>
</evidence>
<dbReference type="Gene3D" id="1.50.40.10">
    <property type="entry name" value="Mitochondrial carrier domain"/>
    <property type="match status" value="1"/>
</dbReference>
<accession>A0A8J9T7P7</accession>
<reference evidence="10" key="1">
    <citation type="submission" date="2022-02" db="EMBL/GenBank/DDBJ databases">
        <authorList>
            <person name="Giguere J D."/>
        </authorList>
    </citation>
    <scope>NUCLEOTIDE SEQUENCE</scope>
    <source>
        <strain evidence="10">CCAP 1055/1</strain>
    </source>
</reference>
<keyword evidence="5" id="KW-0677">Repeat</keyword>
<proteinExistence type="inferred from homology"/>
<evidence type="ECO:0000256" key="9">
    <source>
        <dbReference type="RuleBase" id="RU000488"/>
    </source>
</evidence>
<feature type="repeat" description="Solcar" evidence="8">
    <location>
        <begin position="179"/>
        <end position="270"/>
    </location>
</feature>
<dbReference type="Pfam" id="PF00153">
    <property type="entry name" value="Mito_carr"/>
    <property type="match status" value="3"/>
</dbReference>
<keyword evidence="3 9" id="KW-0813">Transport</keyword>
<evidence type="ECO:0000256" key="6">
    <source>
        <dbReference type="ARBA" id="ARBA00022989"/>
    </source>
</evidence>
<dbReference type="AlphaFoldDB" id="A0A8J9T7P7"/>
<feature type="non-terminal residue" evidence="10">
    <location>
        <position position="1"/>
    </location>
</feature>
<dbReference type="PANTHER" id="PTHR45667">
    <property type="entry name" value="S-ADENOSYLMETHIONINE MITOCHONDRIAL CARRIER PROTEIN"/>
    <property type="match status" value="1"/>
</dbReference>
<dbReference type="SUPFAM" id="SSF103506">
    <property type="entry name" value="Mitochondrial carrier"/>
    <property type="match status" value="1"/>
</dbReference>
<comment type="similarity">
    <text evidence="2 9">Belongs to the mitochondrial carrier (TC 2.A.29) family.</text>
</comment>
<evidence type="ECO:0000256" key="8">
    <source>
        <dbReference type="PROSITE-ProRule" id="PRU00282"/>
    </source>
</evidence>
<dbReference type="EMBL" id="OU594943">
    <property type="protein sequence ID" value="CAG9285063.1"/>
    <property type="molecule type" value="Genomic_DNA"/>
</dbReference>
<dbReference type="InterPro" id="IPR018108">
    <property type="entry name" value="MCP_transmembrane"/>
</dbReference>
<keyword evidence="7 8" id="KW-0472">Membrane</keyword>
<evidence type="ECO:0000256" key="2">
    <source>
        <dbReference type="ARBA" id="ARBA00006375"/>
    </source>
</evidence>
<comment type="subcellular location">
    <subcellularLocation>
        <location evidence="1">Membrane</location>
        <topology evidence="1">Multi-pass membrane protein</topology>
    </subcellularLocation>
</comment>
<evidence type="ECO:0000256" key="4">
    <source>
        <dbReference type="ARBA" id="ARBA00022692"/>
    </source>
</evidence>
<dbReference type="InterPro" id="IPR002067">
    <property type="entry name" value="MCP"/>
</dbReference>
<dbReference type="Proteomes" id="UP000836788">
    <property type="component" value="Chromosome 2"/>
</dbReference>
<dbReference type="PROSITE" id="PS50920">
    <property type="entry name" value="SOLCAR"/>
    <property type="match status" value="2"/>
</dbReference>
<feature type="repeat" description="Solcar" evidence="8">
    <location>
        <begin position="81"/>
        <end position="175"/>
    </location>
</feature>
<name>A0A8J9T7P7_PHATR</name>
<dbReference type="PRINTS" id="PR00926">
    <property type="entry name" value="MITOCARRIER"/>
</dbReference>
<dbReference type="GO" id="GO:0016020">
    <property type="term" value="C:membrane"/>
    <property type="evidence" value="ECO:0007669"/>
    <property type="project" value="UniProtKB-SubCell"/>
</dbReference>
<keyword evidence="4 8" id="KW-0812">Transmembrane</keyword>
<dbReference type="GO" id="GO:0055085">
    <property type="term" value="P:transmembrane transport"/>
    <property type="evidence" value="ECO:0007669"/>
    <property type="project" value="InterPro"/>
</dbReference>